<reference evidence="1 2" key="1">
    <citation type="submission" date="2014-01" db="EMBL/GenBank/DDBJ databases">
        <authorList>
            <consortium name="Genome Consortium for Active Teaching"/>
            <person name="Sontag T.C."/>
            <person name="Newman J.D."/>
        </authorList>
    </citation>
    <scope>NUCLEOTIDE SEQUENCE [LARGE SCALE GENOMIC DNA]</scope>
    <source>
        <strain evidence="1 2">DSM 19056</strain>
    </source>
</reference>
<sequence length="500" mass="55504">MKNLYTYLLIGLFSLTLFSCKEEIVDQVQTGSIKGKVVTRGTNTPLKNVKITTSPSTNTVFTAADGSFEITEVPMGDYSVKAEVSGYLNNFQSANLKNSGQAVTLAFEMDDDESLNTAPSIPELLSPTDNAENQPLTVQLSWRSTDPDSLDVLKYRLIVKNNFNTNVLEIKDLEATTYTLEDLVYGASYFWQVVVNDGIHNDVYSPVYKFTTNKVPQNRYHFVRKENGNSYIVSSDEAGTSFNLTSNSFNSWRPRKNNNAGLIAFLRTEGGNSHIFTAKPDGTEVFKVTGIPVAGFNNTELDFAWSTNGEKFIYPNFNKLYKINKDGSGQELLYTNTDGSLISECDWSYDGSKIALKTNDLHGYNSKIIVIDMLGNTLKTVLSDANGASGGLNFSVDGNYLVYCHDVSGYQDNHYRQLDSHIFLYNLTTNTARDLSVESEKENGTNDLDPRLSPNNSQIIFTNTSNDGISVKNIMVISISSDTESERASLFSNGEMPDWE</sequence>
<dbReference type="Gene3D" id="2.60.40.1120">
    <property type="entry name" value="Carboxypeptidase-like, regulatory domain"/>
    <property type="match status" value="1"/>
</dbReference>
<dbReference type="PANTHER" id="PTHR36842">
    <property type="entry name" value="PROTEIN TOLB HOMOLOG"/>
    <property type="match status" value="1"/>
</dbReference>
<dbReference type="AlphaFoldDB" id="A0A246BAY2"/>
<dbReference type="InterPro" id="IPR011042">
    <property type="entry name" value="6-blade_b-propeller_TolB-like"/>
</dbReference>
<gene>
    <name evidence="1" type="ORF">AP75_03960</name>
</gene>
<name>A0A246BAY2_9FLAO</name>
<comment type="caution">
    <text evidence="1">The sequence shown here is derived from an EMBL/GenBank/DDBJ whole genome shotgun (WGS) entry which is preliminary data.</text>
</comment>
<dbReference type="PROSITE" id="PS51257">
    <property type="entry name" value="PROKAR_LIPOPROTEIN"/>
    <property type="match status" value="1"/>
</dbReference>
<dbReference type="InterPro" id="IPR013783">
    <property type="entry name" value="Ig-like_fold"/>
</dbReference>
<reference evidence="1 2" key="2">
    <citation type="submission" date="2017-05" db="EMBL/GenBank/DDBJ databases">
        <title>Genome of Chryseobacterium haifense.</title>
        <authorList>
            <person name="Newman J.D."/>
        </authorList>
    </citation>
    <scope>NUCLEOTIDE SEQUENCE [LARGE SCALE GENOMIC DNA]</scope>
    <source>
        <strain evidence="1 2">DSM 19056</strain>
    </source>
</reference>
<dbReference type="GO" id="GO:0030246">
    <property type="term" value="F:carbohydrate binding"/>
    <property type="evidence" value="ECO:0007669"/>
    <property type="project" value="InterPro"/>
</dbReference>
<dbReference type="EMBL" id="JASZ02000005">
    <property type="protein sequence ID" value="OWK98817.1"/>
    <property type="molecule type" value="Genomic_DNA"/>
</dbReference>
<dbReference type="Gene3D" id="2.60.40.10">
    <property type="entry name" value="Immunoglobulins"/>
    <property type="match status" value="1"/>
</dbReference>
<dbReference type="Pfam" id="PF13715">
    <property type="entry name" value="CarbopepD_reg_2"/>
    <property type="match status" value="1"/>
</dbReference>
<dbReference type="PANTHER" id="PTHR36842:SF2">
    <property type="entry name" value="SLR0505 PROTEIN"/>
    <property type="match status" value="1"/>
</dbReference>
<protein>
    <recommendedName>
        <fullName evidence="3">Fibronectin type-III domain-containing protein</fullName>
    </recommendedName>
</protein>
<evidence type="ECO:0000313" key="1">
    <source>
        <dbReference type="EMBL" id="OWK98817.1"/>
    </source>
</evidence>
<dbReference type="Proteomes" id="UP000197587">
    <property type="component" value="Unassembled WGS sequence"/>
</dbReference>
<proteinExistence type="predicted"/>
<accession>A0A246BAY2</accession>
<dbReference type="InterPro" id="IPR003961">
    <property type="entry name" value="FN3_dom"/>
</dbReference>
<dbReference type="SUPFAM" id="SSF69304">
    <property type="entry name" value="Tricorn protease N-terminal domain"/>
    <property type="match status" value="1"/>
</dbReference>
<evidence type="ECO:0000313" key="2">
    <source>
        <dbReference type="Proteomes" id="UP000197587"/>
    </source>
</evidence>
<dbReference type="CDD" id="cd00063">
    <property type="entry name" value="FN3"/>
    <property type="match status" value="1"/>
</dbReference>
<dbReference type="InterPro" id="IPR036116">
    <property type="entry name" value="FN3_sf"/>
</dbReference>
<dbReference type="SUPFAM" id="SSF49452">
    <property type="entry name" value="Starch-binding domain-like"/>
    <property type="match status" value="1"/>
</dbReference>
<keyword evidence="2" id="KW-1185">Reference proteome</keyword>
<evidence type="ECO:0008006" key="3">
    <source>
        <dbReference type="Google" id="ProtNLM"/>
    </source>
</evidence>
<dbReference type="SUPFAM" id="SSF49265">
    <property type="entry name" value="Fibronectin type III"/>
    <property type="match status" value="1"/>
</dbReference>
<dbReference type="InterPro" id="IPR013784">
    <property type="entry name" value="Carb-bd-like_fold"/>
</dbReference>
<dbReference type="RefSeq" id="WP_088263651.1">
    <property type="nucleotide sequence ID" value="NZ_JASZ02000005.1"/>
</dbReference>
<dbReference type="Gene3D" id="2.120.10.30">
    <property type="entry name" value="TolB, C-terminal domain"/>
    <property type="match status" value="1"/>
</dbReference>
<organism evidence="1 2">
    <name type="scientific">Kaistella haifensis DSM 19056</name>
    <dbReference type="NCBI Taxonomy" id="1450526"/>
    <lineage>
        <taxon>Bacteria</taxon>
        <taxon>Pseudomonadati</taxon>
        <taxon>Bacteroidota</taxon>
        <taxon>Flavobacteriia</taxon>
        <taxon>Flavobacteriales</taxon>
        <taxon>Weeksellaceae</taxon>
        <taxon>Chryseobacterium group</taxon>
        <taxon>Kaistella</taxon>
    </lineage>
</organism>